<evidence type="ECO:0000313" key="1">
    <source>
        <dbReference type="EMBL" id="GGQ64291.1"/>
    </source>
</evidence>
<dbReference type="InterPro" id="IPR036291">
    <property type="entry name" value="NAD(P)-bd_dom_sf"/>
</dbReference>
<dbReference type="SUPFAM" id="SSF51735">
    <property type="entry name" value="NAD(P)-binding Rossmann-fold domains"/>
    <property type="match status" value="1"/>
</dbReference>
<dbReference type="Proteomes" id="UP000620156">
    <property type="component" value="Unassembled WGS sequence"/>
</dbReference>
<gene>
    <name evidence="1" type="ORF">GCM10010145_37670</name>
</gene>
<proteinExistence type="predicted"/>
<sequence length="39" mass="4290">MLGGTEFLGRAVVEAALAHGRDVTVFHRGGTRRPRERGR</sequence>
<protein>
    <submittedName>
        <fullName evidence="1">Uncharacterized protein</fullName>
    </submittedName>
</protein>
<dbReference type="AlphaFoldDB" id="A0A918BF78"/>
<dbReference type="EMBL" id="BMQK01000008">
    <property type="protein sequence ID" value="GGQ64291.1"/>
    <property type="molecule type" value="Genomic_DNA"/>
</dbReference>
<dbReference type="Gene3D" id="3.40.50.720">
    <property type="entry name" value="NAD(P)-binding Rossmann-like Domain"/>
    <property type="match status" value="1"/>
</dbReference>
<reference evidence="1" key="2">
    <citation type="submission" date="2020-09" db="EMBL/GenBank/DDBJ databases">
        <authorList>
            <person name="Sun Q."/>
            <person name="Ohkuma M."/>
        </authorList>
    </citation>
    <scope>NUCLEOTIDE SEQUENCE</scope>
    <source>
        <strain evidence="1">JCM 3131</strain>
    </source>
</reference>
<name>A0A918BF78_9ACTN</name>
<keyword evidence="2" id="KW-1185">Reference proteome</keyword>
<evidence type="ECO:0000313" key="2">
    <source>
        <dbReference type="Proteomes" id="UP000620156"/>
    </source>
</evidence>
<comment type="caution">
    <text evidence="1">The sequence shown here is derived from an EMBL/GenBank/DDBJ whole genome shotgun (WGS) entry which is preliminary data.</text>
</comment>
<accession>A0A918BF78</accession>
<organism evidence="1 2">
    <name type="scientific">Streptomyces ruber</name>
    <dbReference type="NCBI Taxonomy" id="83378"/>
    <lineage>
        <taxon>Bacteria</taxon>
        <taxon>Bacillati</taxon>
        <taxon>Actinomycetota</taxon>
        <taxon>Actinomycetes</taxon>
        <taxon>Kitasatosporales</taxon>
        <taxon>Streptomycetaceae</taxon>
        <taxon>Streptomyces</taxon>
    </lineage>
</organism>
<reference evidence="1" key="1">
    <citation type="journal article" date="2014" name="Int. J. Syst. Evol. Microbiol.">
        <title>Complete genome sequence of Corynebacterium casei LMG S-19264T (=DSM 44701T), isolated from a smear-ripened cheese.</title>
        <authorList>
            <consortium name="US DOE Joint Genome Institute (JGI-PGF)"/>
            <person name="Walter F."/>
            <person name="Albersmeier A."/>
            <person name="Kalinowski J."/>
            <person name="Ruckert C."/>
        </authorList>
    </citation>
    <scope>NUCLEOTIDE SEQUENCE</scope>
    <source>
        <strain evidence="1">JCM 3131</strain>
    </source>
</reference>